<dbReference type="InterPro" id="IPR046342">
    <property type="entry name" value="CBS_dom_sf"/>
</dbReference>
<name>A0ABU9GKN0_COBMA</name>
<organism evidence="1 2">
    <name type="scientific">Cobetia marina</name>
    <name type="common">Deleya marina</name>
    <dbReference type="NCBI Taxonomy" id="28258"/>
    <lineage>
        <taxon>Bacteria</taxon>
        <taxon>Pseudomonadati</taxon>
        <taxon>Pseudomonadota</taxon>
        <taxon>Gammaproteobacteria</taxon>
        <taxon>Oceanospirillales</taxon>
        <taxon>Halomonadaceae</taxon>
        <taxon>Cobetia</taxon>
    </lineage>
</organism>
<evidence type="ECO:0000313" key="2">
    <source>
        <dbReference type="Proteomes" id="UP001378242"/>
    </source>
</evidence>
<comment type="caution">
    <text evidence="1">The sequence shown here is derived from an EMBL/GenBank/DDBJ whole genome shotgun (WGS) entry which is preliminary data.</text>
</comment>
<keyword evidence="1" id="KW-0547">Nucleotide-binding</keyword>
<dbReference type="EMBL" id="JBAKAP010000042">
    <property type="protein sequence ID" value="MEL0618673.1"/>
    <property type="molecule type" value="Genomic_DNA"/>
</dbReference>
<accession>A0ABU9GKN0</accession>
<dbReference type="SUPFAM" id="SSF54631">
    <property type="entry name" value="CBS-domain pair"/>
    <property type="match status" value="1"/>
</dbReference>
<protein>
    <submittedName>
        <fullName evidence="1">Glycine/betaine ABC transporter ATP-binding protein</fullName>
    </submittedName>
</protein>
<reference evidence="1 2" key="1">
    <citation type="submission" date="2024-02" db="EMBL/GenBank/DDBJ databases">
        <title>Bacteria isolated from the canopy kelp, Nereocystis luetkeana.</title>
        <authorList>
            <person name="Pfister C.A."/>
            <person name="Younker I.T."/>
            <person name="Light S.H."/>
        </authorList>
    </citation>
    <scope>NUCLEOTIDE SEQUENCE [LARGE SCALE GENOMIC DNA]</scope>
    <source>
        <strain evidence="1 2">TI.5.07</strain>
    </source>
</reference>
<dbReference type="Proteomes" id="UP001378242">
    <property type="component" value="Unassembled WGS sequence"/>
</dbReference>
<sequence>YAYMMDDQQQFMGIIDNSHPDGSGKALTLLPSDVETIAFDTPLHELLEPSASLPYPLPVLNADGTLKGTISRQSLLQSLSRY</sequence>
<proteinExistence type="predicted"/>
<dbReference type="GO" id="GO:0005524">
    <property type="term" value="F:ATP binding"/>
    <property type="evidence" value="ECO:0007669"/>
    <property type="project" value="UniProtKB-KW"/>
</dbReference>
<feature type="non-terminal residue" evidence="1">
    <location>
        <position position="1"/>
    </location>
</feature>
<evidence type="ECO:0000313" key="1">
    <source>
        <dbReference type="EMBL" id="MEL0618673.1"/>
    </source>
</evidence>
<keyword evidence="1" id="KW-0067">ATP-binding</keyword>
<keyword evidence="2" id="KW-1185">Reference proteome</keyword>
<gene>
    <name evidence="1" type="ORF">V6243_17745</name>
</gene>